<evidence type="ECO:0000256" key="1">
    <source>
        <dbReference type="SAM" id="MobiDB-lite"/>
    </source>
</evidence>
<comment type="caution">
    <text evidence="2">The sequence shown here is derived from an EMBL/GenBank/DDBJ whole genome shotgun (WGS) entry which is preliminary data.</text>
</comment>
<protein>
    <submittedName>
        <fullName evidence="2">Uncharacterized protein</fullName>
    </submittedName>
</protein>
<evidence type="ECO:0000313" key="3">
    <source>
        <dbReference type="Proteomes" id="UP000708208"/>
    </source>
</evidence>
<feature type="compositionally biased region" description="Polar residues" evidence="1">
    <location>
        <begin position="1"/>
        <end position="10"/>
    </location>
</feature>
<dbReference type="EMBL" id="CAJVCH010556339">
    <property type="protein sequence ID" value="CAG7830528.1"/>
    <property type="molecule type" value="Genomic_DNA"/>
</dbReference>
<name>A0A8J2LF70_9HEXA</name>
<proteinExistence type="predicted"/>
<keyword evidence="3" id="KW-1185">Reference proteome</keyword>
<gene>
    <name evidence="2" type="ORF">AFUS01_LOCUS40326</name>
</gene>
<feature type="non-terminal residue" evidence="2">
    <location>
        <position position="22"/>
    </location>
</feature>
<dbReference type="AlphaFoldDB" id="A0A8J2LF70"/>
<sequence>MAFLNLTQPRNYPKGPLSLPFV</sequence>
<dbReference type="Proteomes" id="UP000708208">
    <property type="component" value="Unassembled WGS sequence"/>
</dbReference>
<evidence type="ECO:0000313" key="2">
    <source>
        <dbReference type="EMBL" id="CAG7830528.1"/>
    </source>
</evidence>
<feature type="region of interest" description="Disordered" evidence="1">
    <location>
        <begin position="1"/>
        <end position="22"/>
    </location>
</feature>
<feature type="non-terminal residue" evidence="2">
    <location>
        <position position="1"/>
    </location>
</feature>
<accession>A0A8J2LF70</accession>
<reference evidence="2" key="1">
    <citation type="submission" date="2021-06" db="EMBL/GenBank/DDBJ databases">
        <authorList>
            <person name="Hodson N. C."/>
            <person name="Mongue J. A."/>
            <person name="Jaron S. K."/>
        </authorList>
    </citation>
    <scope>NUCLEOTIDE SEQUENCE</scope>
</reference>
<organism evidence="2 3">
    <name type="scientific">Allacma fusca</name>
    <dbReference type="NCBI Taxonomy" id="39272"/>
    <lineage>
        <taxon>Eukaryota</taxon>
        <taxon>Metazoa</taxon>
        <taxon>Ecdysozoa</taxon>
        <taxon>Arthropoda</taxon>
        <taxon>Hexapoda</taxon>
        <taxon>Collembola</taxon>
        <taxon>Symphypleona</taxon>
        <taxon>Sminthuridae</taxon>
        <taxon>Allacma</taxon>
    </lineage>
</organism>